<dbReference type="Pfam" id="PF03478">
    <property type="entry name" value="Beta-prop_KIB1-4"/>
    <property type="match status" value="1"/>
</dbReference>
<reference evidence="2 3" key="1">
    <citation type="journal article" date="2013" name="Front. Plant Sci.">
        <title>The Reference Genome of the Halophytic Plant Eutrema salsugineum.</title>
        <authorList>
            <person name="Yang R."/>
            <person name="Jarvis D.E."/>
            <person name="Chen H."/>
            <person name="Beilstein M.A."/>
            <person name="Grimwood J."/>
            <person name="Jenkins J."/>
            <person name="Shu S."/>
            <person name="Prochnik S."/>
            <person name="Xin M."/>
            <person name="Ma C."/>
            <person name="Schmutz J."/>
            <person name="Wing R.A."/>
            <person name="Mitchell-Olds T."/>
            <person name="Schumaker K.S."/>
            <person name="Wang X."/>
        </authorList>
    </citation>
    <scope>NUCLEOTIDE SEQUENCE [LARGE SCALE GENOMIC DNA]</scope>
</reference>
<evidence type="ECO:0000313" key="2">
    <source>
        <dbReference type="EMBL" id="ESQ42856.1"/>
    </source>
</evidence>
<organism evidence="2 3">
    <name type="scientific">Eutrema salsugineum</name>
    <name type="common">Saltwater cress</name>
    <name type="synonym">Sisymbrium salsugineum</name>
    <dbReference type="NCBI Taxonomy" id="72664"/>
    <lineage>
        <taxon>Eukaryota</taxon>
        <taxon>Viridiplantae</taxon>
        <taxon>Streptophyta</taxon>
        <taxon>Embryophyta</taxon>
        <taxon>Tracheophyta</taxon>
        <taxon>Spermatophyta</taxon>
        <taxon>Magnoliopsida</taxon>
        <taxon>eudicotyledons</taxon>
        <taxon>Gunneridae</taxon>
        <taxon>Pentapetalae</taxon>
        <taxon>rosids</taxon>
        <taxon>malvids</taxon>
        <taxon>Brassicales</taxon>
        <taxon>Brassicaceae</taxon>
        <taxon>Eutremeae</taxon>
        <taxon>Eutrema</taxon>
    </lineage>
</organism>
<dbReference type="PANTHER" id="PTHR31681">
    <property type="entry name" value="C2H2-LIKE ZINC FINGER PROTEIN"/>
    <property type="match status" value="1"/>
</dbReference>
<feature type="domain" description="KIB1-4 beta-propeller" evidence="1">
    <location>
        <begin position="86"/>
        <end position="343"/>
    </location>
</feature>
<sequence length="379" mass="42126">MSLLLSRLSKLSPVSVRRSSLRLLLSNGFSSYLLQTPPCSILGGYAFTPTHTKLIITTFTESCNINSGKKVPNELVFPNLYDYRVITIGASHGWVATLNKDDGILRLQDDLNPYASNTKPKRISLPPLVALPLCQTNIVTNVAMSTSSPEDEDCVVAVKFLGPQLSFCRPSAADQSEWTNVRIENPCFFSSRVMFSKKDDMFRIPGSGGHLIASWDLRAKKTHKPKIHKLRFRNLPKLTKSKRELMDSCLTSVHLVESTTTGEIFLVKLYKKTASGTVRLETKALMVFKLDDEGNAVYTQDIGDLVMFLSKSEPFCVPASSFPHLPYLDPNSVELCDVDEDAGIHLATSDIVKCTLYKQYSLPYSTSKTSCLSHACRLQ</sequence>
<keyword evidence="3" id="KW-1185">Reference proteome</keyword>
<name>V4NAJ0_EUTSA</name>
<dbReference type="AlphaFoldDB" id="V4NAJ0"/>
<proteinExistence type="predicted"/>
<dbReference type="PANTHER" id="PTHR31681:SF34">
    <property type="entry name" value="DUF295 DOMAIN-CONTAINING PROTEIN"/>
    <property type="match status" value="1"/>
</dbReference>
<dbReference type="EMBL" id="KI517464">
    <property type="protein sequence ID" value="ESQ42856.1"/>
    <property type="molecule type" value="Genomic_DNA"/>
</dbReference>
<dbReference type="OMA" id="SWDPRTE"/>
<accession>V4NAJ0</accession>
<dbReference type="InterPro" id="IPR005174">
    <property type="entry name" value="KIB1-4_b-propeller"/>
</dbReference>
<evidence type="ECO:0000259" key="1">
    <source>
        <dbReference type="Pfam" id="PF03478"/>
    </source>
</evidence>
<gene>
    <name evidence="2" type="ORF">EUTSA_v10015326mg</name>
</gene>
<protein>
    <recommendedName>
        <fullName evidence="1">KIB1-4 beta-propeller domain-containing protein</fullName>
    </recommendedName>
</protein>
<evidence type="ECO:0000313" key="3">
    <source>
        <dbReference type="Proteomes" id="UP000030689"/>
    </source>
</evidence>
<dbReference type="Proteomes" id="UP000030689">
    <property type="component" value="Unassembled WGS sequence"/>
</dbReference>
<dbReference type="Gramene" id="ESQ42856">
    <property type="protein sequence ID" value="ESQ42856"/>
    <property type="gene ID" value="EUTSA_v10015326mg"/>
</dbReference>
<dbReference type="KEGG" id="eus:EUTSA_v10015326mg"/>